<dbReference type="Ensembl" id="ENSCMIT00000004471.1">
    <property type="protein sequence ID" value="ENSCMIP00000004310.1"/>
    <property type="gene ID" value="ENSCMIG00000002576.1"/>
</dbReference>
<reference evidence="2" key="4">
    <citation type="submission" date="2025-08" db="UniProtKB">
        <authorList>
            <consortium name="Ensembl"/>
        </authorList>
    </citation>
    <scope>IDENTIFICATION</scope>
</reference>
<accession>A0A4W3GMZ6</accession>
<feature type="compositionally biased region" description="Low complexity" evidence="1">
    <location>
        <begin position="172"/>
        <end position="186"/>
    </location>
</feature>
<reference evidence="3" key="2">
    <citation type="journal article" date="2007" name="PLoS Biol.">
        <title>Survey sequencing and comparative analysis of the elephant shark (Callorhinchus milii) genome.</title>
        <authorList>
            <person name="Venkatesh B."/>
            <person name="Kirkness E.F."/>
            <person name="Loh Y.H."/>
            <person name="Halpern A.L."/>
            <person name="Lee A.P."/>
            <person name="Johnson J."/>
            <person name="Dandona N."/>
            <person name="Viswanathan L.D."/>
            <person name="Tay A."/>
            <person name="Venter J.C."/>
            <person name="Strausberg R.L."/>
            <person name="Brenner S."/>
        </authorList>
    </citation>
    <scope>NUCLEOTIDE SEQUENCE [LARGE SCALE GENOMIC DNA]</scope>
</reference>
<feature type="region of interest" description="Disordered" evidence="1">
    <location>
        <begin position="154"/>
        <end position="186"/>
    </location>
</feature>
<evidence type="ECO:0000313" key="2">
    <source>
        <dbReference type="Ensembl" id="ENSCMIP00000004310.1"/>
    </source>
</evidence>
<protein>
    <recommendedName>
        <fullName evidence="4">Nudix hydrolase domain-containing protein</fullName>
    </recommendedName>
</protein>
<evidence type="ECO:0008006" key="4">
    <source>
        <dbReference type="Google" id="ProtNLM"/>
    </source>
</evidence>
<dbReference type="Proteomes" id="UP000314986">
    <property type="component" value="Unassembled WGS sequence"/>
</dbReference>
<feature type="compositionally biased region" description="Pro residues" evidence="1">
    <location>
        <begin position="156"/>
        <end position="171"/>
    </location>
</feature>
<reference evidence="3" key="1">
    <citation type="journal article" date="2006" name="Science">
        <title>Ancient noncoding elements conserved in the human genome.</title>
        <authorList>
            <person name="Venkatesh B."/>
            <person name="Kirkness E.F."/>
            <person name="Loh Y.H."/>
            <person name="Halpern A.L."/>
            <person name="Lee A.P."/>
            <person name="Johnson J."/>
            <person name="Dandona N."/>
            <person name="Viswanathan L.D."/>
            <person name="Tay A."/>
            <person name="Venter J.C."/>
            <person name="Strausberg R.L."/>
            <person name="Brenner S."/>
        </authorList>
    </citation>
    <scope>NUCLEOTIDE SEQUENCE [LARGE SCALE GENOMIC DNA]</scope>
</reference>
<feature type="region of interest" description="Disordered" evidence="1">
    <location>
        <begin position="1"/>
        <end position="25"/>
    </location>
</feature>
<proteinExistence type="predicted"/>
<reference evidence="2" key="5">
    <citation type="submission" date="2025-09" db="UniProtKB">
        <authorList>
            <consortium name="Ensembl"/>
        </authorList>
    </citation>
    <scope>IDENTIFICATION</scope>
</reference>
<name>A0A4W3GMZ6_CALMI</name>
<evidence type="ECO:0000313" key="3">
    <source>
        <dbReference type="Proteomes" id="UP000314986"/>
    </source>
</evidence>
<dbReference type="Gene3D" id="3.90.79.10">
    <property type="entry name" value="Nucleoside Triphosphate Pyrophosphohydrolase"/>
    <property type="match status" value="1"/>
</dbReference>
<keyword evidence="3" id="KW-1185">Reference proteome</keyword>
<dbReference type="SUPFAM" id="SSF55811">
    <property type="entry name" value="Nudix"/>
    <property type="match status" value="1"/>
</dbReference>
<evidence type="ECO:0000256" key="1">
    <source>
        <dbReference type="SAM" id="MobiDB-lite"/>
    </source>
</evidence>
<dbReference type="AlphaFoldDB" id="A0A4W3GMZ6"/>
<dbReference type="InParanoid" id="A0A4W3GMZ6"/>
<sequence length="186" mass="19651">MSDNEERNPLTTVQANNRAQPEPGNGLRGPAVVMVAALHNWIVSLSHSATHPLMFADFEPSNGTPPQRLPALSPPRSGVGVMGAKQTMFYAEVSDEMLEGAGGGQAEEGELIEVVEVPLADWHSFAFDETLPKPMGVIFALTWFQSNIAPGLAAVPNPPSLTLPPPSPSPQQPHSQSSPPGSEGCQ</sequence>
<organism evidence="2 3">
    <name type="scientific">Callorhinchus milii</name>
    <name type="common">Ghost shark</name>
    <dbReference type="NCBI Taxonomy" id="7868"/>
    <lineage>
        <taxon>Eukaryota</taxon>
        <taxon>Metazoa</taxon>
        <taxon>Chordata</taxon>
        <taxon>Craniata</taxon>
        <taxon>Vertebrata</taxon>
        <taxon>Chondrichthyes</taxon>
        <taxon>Holocephali</taxon>
        <taxon>Chimaeriformes</taxon>
        <taxon>Callorhinchidae</taxon>
        <taxon>Callorhinchus</taxon>
    </lineage>
</organism>
<dbReference type="STRING" id="7868.ENSCMIP00000004310"/>
<dbReference type="InterPro" id="IPR015797">
    <property type="entry name" value="NUDIX_hydrolase-like_dom_sf"/>
</dbReference>
<feature type="compositionally biased region" description="Polar residues" evidence="1">
    <location>
        <begin position="9"/>
        <end position="19"/>
    </location>
</feature>
<dbReference type="GeneTree" id="ENSGT00940000166988"/>
<reference evidence="3" key="3">
    <citation type="journal article" date="2014" name="Nature">
        <title>Elephant shark genome provides unique insights into gnathostome evolution.</title>
        <authorList>
            <consortium name="International Elephant Shark Genome Sequencing Consortium"/>
            <person name="Venkatesh B."/>
            <person name="Lee A.P."/>
            <person name="Ravi V."/>
            <person name="Maurya A.K."/>
            <person name="Lian M.M."/>
            <person name="Swann J.B."/>
            <person name="Ohta Y."/>
            <person name="Flajnik M.F."/>
            <person name="Sutoh Y."/>
            <person name="Kasahara M."/>
            <person name="Hoon S."/>
            <person name="Gangu V."/>
            <person name="Roy S.W."/>
            <person name="Irimia M."/>
            <person name="Korzh V."/>
            <person name="Kondrychyn I."/>
            <person name="Lim Z.W."/>
            <person name="Tay B.H."/>
            <person name="Tohari S."/>
            <person name="Kong K.W."/>
            <person name="Ho S."/>
            <person name="Lorente-Galdos B."/>
            <person name="Quilez J."/>
            <person name="Marques-Bonet T."/>
            <person name="Raney B.J."/>
            <person name="Ingham P.W."/>
            <person name="Tay A."/>
            <person name="Hillier L.W."/>
            <person name="Minx P."/>
            <person name="Boehm T."/>
            <person name="Wilson R.K."/>
            <person name="Brenner S."/>
            <person name="Warren W.C."/>
        </authorList>
    </citation>
    <scope>NUCLEOTIDE SEQUENCE [LARGE SCALE GENOMIC DNA]</scope>
</reference>